<dbReference type="SUPFAM" id="SSF52172">
    <property type="entry name" value="CheY-like"/>
    <property type="match status" value="1"/>
</dbReference>
<dbReference type="InterPro" id="IPR052020">
    <property type="entry name" value="Cyclic_di-GMP/3'3'-cGAMP_PDE"/>
</dbReference>
<dbReference type="PROSITE" id="PS51832">
    <property type="entry name" value="HD_GYP"/>
    <property type="match status" value="1"/>
</dbReference>
<evidence type="ECO:0000256" key="6">
    <source>
        <dbReference type="PROSITE-ProRule" id="PRU00169"/>
    </source>
</evidence>
<dbReference type="PANTHER" id="PTHR45228:SF1">
    <property type="entry name" value="CYCLIC DI-GMP PHOSPHODIESTERASE TM_0186"/>
    <property type="match status" value="1"/>
</dbReference>
<name>A0A0P9FJS6_9CHLR</name>
<reference evidence="9 10" key="1">
    <citation type="submission" date="2015-09" db="EMBL/GenBank/DDBJ databases">
        <title>Draft genome sequence of Kouleothrix aurantiaca JCM 19913.</title>
        <authorList>
            <person name="Hemp J."/>
        </authorList>
    </citation>
    <scope>NUCLEOTIDE SEQUENCE [LARGE SCALE GENOMIC DNA]</scope>
    <source>
        <strain evidence="9 10">COM-B</strain>
    </source>
</reference>
<keyword evidence="9" id="KW-0378">Hydrolase</keyword>
<dbReference type="InterPro" id="IPR011006">
    <property type="entry name" value="CheY-like_superfamily"/>
</dbReference>
<dbReference type="CDD" id="cd00077">
    <property type="entry name" value="HDc"/>
    <property type="match status" value="1"/>
</dbReference>
<evidence type="ECO:0000256" key="1">
    <source>
        <dbReference type="ARBA" id="ARBA00022553"/>
    </source>
</evidence>
<accession>A0A0P9FJS6</accession>
<dbReference type="InterPro" id="IPR003607">
    <property type="entry name" value="HD/PDEase_dom"/>
</dbReference>
<organism evidence="9 10">
    <name type="scientific">Kouleothrix aurantiaca</name>
    <dbReference type="NCBI Taxonomy" id="186479"/>
    <lineage>
        <taxon>Bacteria</taxon>
        <taxon>Bacillati</taxon>
        <taxon>Chloroflexota</taxon>
        <taxon>Chloroflexia</taxon>
        <taxon>Chloroflexales</taxon>
        <taxon>Roseiflexineae</taxon>
        <taxon>Roseiflexaceae</taxon>
        <taxon>Kouleothrix</taxon>
    </lineage>
</organism>
<dbReference type="Pfam" id="PF13487">
    <property type="entry name" value="HD_5"/>
    <property type="match status" value="1"/>
</dbReference>
<dbReference type="GO" id="GO:0000160">
    <property type="term" value="P:phosphorelay signal transduction system"/>
    <property type="evidence" value="ECO:0007669"/>
    <property type="project" value="UniProtKB-KW"/>
</dbReference>
<evidence type="ECO:0000256" key="2">
    <source>
        <dbReference type="ARBA" id="ARBA00023012"/>
    </source>
</evidence>
<evidence type="ECO:0000256" key="4">
    <source>
        <dbReference type="ARBA" id="ARBA00023125"/>
    </source>
</evidence>
<dbReference type="AlphaFoldDB" id="A0A0P9FJS6"/>
<dbReference type="SMART" id="SM00471">
    <property type="entry name" value="HDc"/>
    <property type="match status" value="1"/>
</dbReference>
<dbReference type="SMART" id="SM00448">
    <property type="entry name" value="REC"/>
    <property type="match status" value="1"/>
</dbReference>
<dbReference type="Gene3D" id="1.10.3210.10">
    <property type="entry name" value="Hypothetical protein af1432"/>
    <property type="match status" value="1"/>
</dbReference>
<proteinExistence type="predicted"/>
<dbReference type="PROSITE" id="PS50110">
    <property type="entry name" value="RESPONSE_REGULATORY"/>
    <property type="match status" value="1"/>
</dbReference>
<keyword evidence="3" id="KW-0805">Transcription regulation</keyword>
<feature type="domain" description="HD-GYP" evidence="8">
    <location>
        <begin position="128"/>
        <end position="323"/>
    </location>
</feature>
<feature type="modified residue" description="4-aspartylphosphate" evidence="6">
    <location>
        <position position="53"/>
    </location>
</feature>
<dbReference type="InterPro" id="IPR001789">
    <property type="entry name" value="Sig_transdc_resp-reg_receiver"/>
</dbReference>
<dbReference type="EMBL" id="LJCR01000268">
    <property type="protein sequence ID" value="KPV53402.1"/>
    <property type="molecule type" value="Genomic_DNA"/>
</dbReference>
<dbReference type="FunFam" id="3.40.50.2300:FF:000001">
    <property type="entry name" value="DNA-binding response regulator PhoB"/>
    <property type="match status" value="1"/>
</dbReference>
<dbReference type="Proteomes" id="UP000050509">
    <property type="component" value="Unassembled WGS sequence"/>
</dbReference>
<comment type="caution">
    <text evidence="9">The sequence shown here is derived from an EMBL/GenBank/DDBJ whole genome shotgun (WGS) entry which is preliminary data.</text>
</comment>
<keyword evidence="5" id="KW-0804">Transcription</keyword>
<gene>
    <name evidence="9" type="ORF">SE17_09885</name>
</gene>
<sequence>MLAKILVVDDEPSIIDVLTRFLSREGYEVVTASNGREALERVTEVWPDLILLDVTMPELDGFSVCQRLKEDEKTALIPITMLTGLDDREHRTRGIEAGADDFLTKPFEQSILRARLRSQLRLKRLTDQLEHTEGVIFMLAAAVEAKDAYTEGHLRRLRTYSEQLAMAFGLGPEEVRAVRYGGVLHDIGKIGVDEAIIRKPGPLTPEEITQMRRHPEIGAQIISQMRFAREVAPIISGHHEYWDGSGYPRGLKGHDIPIGARIITIVDAYDAMTTDRPYRASLGDEEATRRLIAGRGTQFDPDLLDVFLDLIRSGKLQPEQVRAEVLHGGEL</sequence>
<keyword evidence="4" id="KW-0238">DNA-binding</keyword>
<keyword evidence="2" id="KW-0902">Two-component regulatory system</keyword>
<evidence type="ECO:0000259" key="8">
    <source>
        <dbReference type="PROSITE" id="PS51832"/>
    </source>
</evidence>
<dbReference type="NCBIfam" id="TIGR00277">
    <property type="entry name" value="HDIG"/>
    <property type="match status" value="1"/>
</dbReference>
<dbReference type="Gene3D" id="3.40.50.2300">
    <property type="match status" value="1"/>
</dbReference>
<evidence type="ECO:0000256" key="5">
    <source>
        <dbReference type="ARBA" id="ARBA00023163"/>
    </source>
</evidence>
<dbReference type="GO" id="GO:0003677">
    <property type="term" value="F:DNA binding"/>
    <property type="evidence" value="ECO:0007669"/>
    <property type="project" value="UniProtKB-KW"/>
</dbReference>
<keyword evidence="1 6" id="KW-0597">Phosphoprotein</keyword>
<dbReference type="SUPFAM" id="SSF109604">
    <property type="entry name" value="HD-domain/PDEase-like"/>
    <property type="match status" value="1"/>
</dbReference>
<evidence type="ECO:0000313" key="9">
    <source>
        <dbReference type="EMBL" id="KPV53402.1"/>
    </source>
</evidence>
<dbReference type="InterPro" id="IPR006675">
    <property type="entry name" value="HDIG_dom"/>
</dbReference>
<keyword evidence="10" id="KW-1185">Reference proteome</keyword>
<evidence type="ECO:0000256" key="3">
    <source>
        <dbReference type="ARBA" id="ARBA00023015"/>
    </source>
</evidence>
<evidence type="ECO:0000259" key="7">
    <source>
        <dbReference type="PROSITE" id="PS50110"/>
    </source>
</evidence>
<dbReference type="InterPro" id="IPR037522">
    <property type="entry name" value="HD_GYP_dom"/>
</dbReference>
<dbReference type="GO" id="GO:0016787">
    <property type="term" value="F:hydrolase activity"/>
    <property type="evidence" value="ECO:0007669"/>
    <property type="project" value="UniProtKB-KW"/>
</dbReference>
<dbReference type="Pfam" id="PF00072">
    <property type="entry name" value="Response_reg"/>
    <property type="match status" value="1"/>
</dbReference>
<dbReference type="PANTHER" id="PTHR45228">
    <property type="entry name" value="CYCLIC DI-GMP PHOSPHODIESTERASE TM_0186-RELATED"/>
    <property type="match status" value="1"/>
</dbReference>
<protein>
    <submittedName>
        <fullName evidence="9">Phosphohydrolase</fullName>
    </submittedName>
</protein>
<feature type="domain" description="Response regulatory" evidence="7">
    <location>
        <begin position="4"/>
        <end position="120"/>
    </location>
</feature>
<dbReference type="CDD" id="cd17538">
    <property type="entry name" value="REC_D1_PleD-like"/>
    <property type="match status" value="1"/>
</dbReference>
<evidence type="ECO:0000313" key="10">
    <source>
        <dbReference type="Proteomes" id="UP000050509"/>
    </source>
</evidence>